<accession>A0A8H5C066</accession>
<proteinExistence type="predicted"/>
<feature type="region of interest" description="Disordered" evidence="2">
    <location>
        <begin position="1"/>
        <end position="29"/>
    </location>
</feature>
<dbReference type="InterPro" id="IPR009071">
    <property type="entry name" value="HMG_box_dom"/>
</dbReference>
<evidence type="ECO:0000313" key="4">
    <source>
        <dbReference type="EMBL" id="KAF5332765.1"/>
    </source>
</evidence>
<dbReference type="Gene3D" id="1.10.30.10">
    <property type="entry name" value="High mobility group box domain"/>
    <property type="match status" value="1"/>
</dbReference>
<feature type="compositionally biased region" description="Basic and acidic residues" evidence="2">
    <location>
        <begin position="43"/>
        <end position="57"/>
    </location>
</feature>
<name>A0A8H5C066_9AGAR</name>
<sequence>MAPTTKAKAVADKPAKKTKSSGGGGKKKLTAFNLFMKTEMARLKEDEPDLTHKDRFKQATANWKDSDKNPKKAS</sequence>
<evidence type="ECO:0000256" key="1">
    <source>
        <dbReference type="PROSITE-ProRule" id="PRU00267"/>
    </source>
</evidence>
<dbReference type="CDD" id="cd00084">
    <property type="entry name" value="HMG-box_SF"/>
    <property type="match status" value="1"/>
</dbReference>
<evidence type="ECO:0000313" key="5">
    <source>
        <dbReference type="Proteomes" id="UP000541558"/>
    </source>
</evidence>
<dbReference type="OrthoDB" id="667577at2759"/>
<evidence type="ECO:0000256" key="2">
    <source>
        <dbReference type="SAM" id="MobiDB-lite"/>
    </source>
</evidence>
<organism evidence="4 5">
    <name type="scientific">Ephemerocybe angulata</name>
    <dbReference type="NCBI Taxonomy" id="980116"/>
    <lineage>
        <taxon>Eukaryota</taxon>
        <taxon>Fungi</taxon>
        <taxon>Dikarya</taxon>
        <taxon>Basidiomycota</taxon>
        <taxon>Agaricomycotina</taxon>
        <taxon>Agaricomycetes</taxon>
        <taxon>Agaricomycetidae</taxon>
        <taxon>Agaricales</taxon>
        <taxon>Agaricineae</taxon>
        <taxon>Psathyrellaceae</taxon>
        <taxon>Ephemerocybe</taxon>
    </lineage>
</organism>
<evidence type="ECO:0000259" key="3">
    <source>
        <dbReference type="PROSITE" id="PS50118"/>
    </source>
</evidence>
<dbReference type="AlphaFoldDB" id="A0A8H5C066"/>
<protein>
    <recommendedName>
        <fullName evidence="3">HMG box domain-containing protein</fullName>
    </recommendedName>
</protein>
<dbReference type="InterPro" id="IPR056775">
    <property type="entry name" value="YABBY_C"/>
</dbReference>
<keyword evidence="5" id="KW-1185">Reference proteome</keyword>
<gene>
    <name evidence="4" type="ORF">D9611_005091</name>
</gene>
<dbReference type="Proteomes" id="UP000541558">
    <property type="component" value="Unassembled WGS sequence"/>
</dbReference>
<comment type="caution">
    <text evidence="4">The sequence shown here is derived from an EMBL/GenBank/DDBJ whole genome shotgun (WGS) entry which is preliminary data.</text>
</comment>
<feature type="region of interest" description="Disordered" evidence="2">
    <location>
        <begin position="43"/>
        <end position="74"/>
    </location>
</feature>
<keyword evidence="1" id="KW-0238">DNA-binding</keyword>
<feature type="compositionally biased region" description="Basic and acidic residues" evidence="2">
    <location>
        <begin position="64"/>
        <end position="74"/>
    </location>
</feature>
<dbReference type="InterPro" id="IPR036910">
    <property type="entry name" value="HMG_box_dom_sf"/>
</dbReference>
<dbReference type="EMBL" id="JAACJK010000110">
    <property type="protein sequence ID" value="KAF5332765.1"/>
    <property type="molecule type" value="Genomic_DNA"/>
</dbReference>
<dbReference type="GO" id="GO:0003677">
    <property type="term" value="F:DNA binding"/>
    <property type="evidence" value="ECO:0007669"/>
    <property type="project" value="UniProtKB-UniRule"/>
</dbReference>
<feature type="DNA-binding region" description="HMG box" evidence="1">
    <location>
        <begin position="25"/>
        <end position="74"/>
    </location>
</feature>
<reference evidence="4 5" key="1">
    <citation type="journal article" date="2020" name="ISME J.">
        <title>Uncovering the hidden diversity of litter-decomposition mechanisms in mushroom-forming fungi.</title>
        <authorList>
            <person name="Floudas D."/>
            <person name="Bentzer J."/>
            <person name="Ahren D."/>
            <person name="Johansson T."/>
            <person name="Persson P."/>
            <person name="Tunlid A."/>
        </authorList>
    </citation>
    <scope>NUCLEOTIDE SEQUENCE [LARGE SCALE GENOMIC DNA]</scope>
    <source>
        <strain evidence="4 5">CBS 175.51</strain>
    </source>
</reference>
<dbReference type="PROSITE" id="PS50118">
    <property type="entry name" value="HMG_BOX_2"/>
    <property type="match status" value="1"/>
</dbReference>
<dbReference type="GO" id="GO:0005634">
    <property type="term" value="C:nucleus"/>
    <property type="evidence" value="ECO:0007669"/>
    <property type="project" value="UniProtKB-UniRule"/>
</dbReference>
<feature type="domain" description="HMG box" evidence="3">
    <location>
        <begin position="25"/>
        <end position="74"/>
    </location>
</feature>
<dbReference type="SUPFAM" id="SSF47095">
    <property type="entry name" value="HMG-box"/>
    <property type="match status" value="1"/>
</dbReference>
<keyword evidence="1" id="KW-0539">Nucleus</keyword>
<dbReference type="Pfam" id="PF04690">
    <property type="entry name" value="YABBY"/>
    <property type="match status" value="1"/>
</dbReference>